<sequence>MAANHSNPLLVSAASYEAPSSHFVKRSQNALTNPPENFTAEVERVTIPQRRWFQSSASLRTQHIVELALNETDETLQSSVPSRSPSLTTSRRSLSSTSATPPPPHAPDQVPEFYQLRNQAQVDSEQVVSIDVESYPTSIGYGGVADRNGDTQHYTASQILSNLAAPVTVSTNQQASTHQLVSFAVVHDSAGGNKPNPSRTVRVSIPTEVLLDPEKGSDMKYSD</sequence>
<name>A0A4C1ZJI0_EUMVA</name>
<feature type="region of interest" description="Disordered" evidence="1">
    <location>
        <begin position="74"/>
        <end position="110"/>
    </location>
</feature>
<evidence type="ECO:0000313" key="3">
    <source>
        <dbReference type="Proteomes" id="UP000299102"/>
    </source>
</evidence>
<evidence type="ECO:0000313" key="2">
    <source>
        <dbReference type="EMBL" id="GBP88010.1"/>
    </source>
</evidence>
<feature type="compositionally biased region" description="Polar residues" evidence="1">
    <location>
        <begin position="26"/>
        <end position="36"/>
    </location>
</feature>
<organism evidence="2 3">
    <name type="scientific">Eumeta variegata</name>
    <name type="common">Bagworm moth</name>
    <name type="synonym">Eumeta japonica</name>
    <dbReference type="NCBI Taxonomy" id="151549"/>
    <lineage>
        <taxon>Eukaryota</taxon>
        <taxon>Metazoa</taxon>
        <taxon>Ecdysozoa</taxon>
        <taxon>Arthropoda</taxon>
        <taxon>Hexapoda</taxon>
        <taxon>Insecta</taxon>
        <taxon>Pterygota</taxon>
        <taxon>Neoptera</taxon>
        <taxon>Endopterygota</taxon>
        <taxon>Lepidoptera</taxon>
        <taxon>Glossata</taxon>
        <taxon>Ditrysia</taxon>
        <taxon>Tineoidea</taxon>
        <taxon>Psychidae</taxon>
        <taxon>Oiketicinae</taxon>
        <taxon>Eumeta</taxon>
    </lineage>
</organism>
<feature type="region of interest" description="Disordered" evidence="1">
    <location>
        <begin position="17"/>
        <end position="37"/>
    </location>
</feature>
<proteinExistence type="predicted"/>
<keyword evidence="3" id="KW-1185">Reference proteome</keyword>
<protein>
    <submittedName>
        <fullName evidence="2">Uncharacterized protein</fullName>
    </submittedName>
</protein>
<gene>
    <name evidence="2" type="ORF">EVAR_60015_1</name>
</gene>
<reference evidence="2 3" key="1">
    <citation type="journal article" date="2019" name="Commun. Biol.">
        <title>The bagworm genome reveals a unique fibroin gene that provides high tensile strength.</title>
        <authorList>
            <person name="Kono N."/>
            <person name="Nakamura H."/>
            <person name="Ohtoshi R."/>
            <person name="Tomita M."/>
            <person name="Numata K."/>
            <person name="Arakawa K."/>
        </authorList>
    </citation>
    <scope>NUCLEOTIDE SEQUENCE [LARGE SCALE GENOMIC DNA]</scope>
</reference>
<dbReference type="Proteomes" id="UP000299102">
    <property type="component" value="Unassembled WGS sequence"/>
</dbReference>
<feature type="compositionally biased region" description="Low complexity" evidence="1">
    <location>
        <begin position="75"/>
        <end position="99"/>
    </location>
</feature>
<evidence type="ECO:0000256" key="1">
    <source>
        <dbReference type="SAM" id="MobiDB-lite"/>
    </source>
</evidence>
<comment type="caution">
    <text evidence="2">The sequence shown here is derived from an EMBL/GenBank/DDBJ whole genome shotgun (WGS) entry which is preliminary data.</text>
</comment>
<dbReference type="EMBL" id="BGZK01001900">
    <property type="protein sequence ID" value="GBP88010.1"/>
    <property type="molecule type" value="Genomic_DNA"/>
</dbReference>
<accession>A0A4C1ZJI0</accession>
<dbReference type="AlphaFoldDB" id="A0A4C1ZJI0"/>